<feature type="transmembrane region" description="Helical" evidence="1">
    <location>
        <begin position="20"/>
        <end position="38"/>
    </location>
</feature>
<organism evidence="2 3">
    <name type="scientific">Prunus armeniaca</name>
    <name type="common">Apricot</name>
    <name type="synonym">Armeniaca vulgaris</name>
    <dbReference type="NCBI Taxonomy" id="36596"/>
    <lineage>
        <taxon>Eukaryota</taxon>
        <taxon>Viridiplantae</taxon>
        <taxon>Streptophyta</taxon>
        <taxon>Embryophyta</taxon>
        <taxon>Tracheophyta</taxon>
        <taxon>Spermatophyta</taxon>
        <taxon>Magnoliopsida</taxon>
        <taxon>eudicotyledons</taxon>
        <taxon>Gunneridae</taxon>
        <taxon>Pentapetalae</taxon>
        <taxon>rosids</taxon>
        <taxon>fabids</taxon>
        <taxon>Rosales</taxon>
        <taxon>Rosaceae</taxon>
        <taxon>Amygdaloideae</taxon>
        <taxon>Amygdaleae</taxon>
        <taxon>Prunus</taxon>
    </lineage>
</organism>
<gene>
    <name evidence="2" type="ORF">CURHAP_LOCUS50233</name>
</gene>
<dbReference type="EMBL" id="CAEKDK010000008">
    <property type="protein sequence ID" value="CAB4290300.1"/>
    <property type="molecule type" value="Genomic_DNA"/>
</dbReference>
<sequence length="189" mass="20992">MEAASVAEDNNPHRVRWYEFIIGAILFCLYIIIMIVLISDAASDLGINSPEFHLHSATMSLPNVFASEFTPAGHGLIRNRPQRKPRSLARDKAGAHPLFQTTKAQTTHRFGVGTVSAYVGDEVAREISEGRARGGVTFELQMLGWYRYTSSNTSPRMFEACYRVEFGFSPGNWTEELTRAGQSIACGIM</sequence>
<evidence type="ECO:0000256" key="1">
    <source>
        <dbReference type="SAM" id="Phobius"/>
    </source>
</evidence>
<evidence type="ECO:0000313" key="2">
    <source>
        <dbReference type="EMBL" id="CAB4290300.1"/>
    </source>
</evidence>
<accession>A0A6J5VMD4</accession>
<keyword evidence="1" id="KW-1133">Transmembrane helix</keyword>
<keyword evidence="1" id="KW-0472">Membrane</keyword>
<protein>
    <submittedName>
        <fullName evidence="2">Uncharacterized protein</fullName>
    </submittedName>
</protein>
<dbReference type="Proteomes" id="UP000507222">
    <property type="component" value="Unassembled WGS sequence"/>
</dbReference>
<name>A0A6J5VMD4_PRUAR</name>
<evidence type="ECO:0000313" key="3">
    <source>
        <dbReference type="Proteomes" id="UP000507222"/>
    </source>
</evidence>
<dbReference type="AlphaFoldDB" id="A0A6J5VMD4"/>
<keyword evidence="1" id="KW-0812">Transmembrane</keyword>
<proteinExistence type="predicted"/>
<reference evidence="2 3" key="1">
    <citation type="submission" date="2020-05" db="EMBL/GenBank/DDBJ databases">
        <authorList>
            <person name="Campoy J."/>
            <person name="Schneeberger K."/>
            <person name="Spophaly S."/>
        </authorList>
    </citation>
    <scope>NUCLEOTIDE SEQUENCE [LARGE SCALE GENOMIC DNA]</scope>
    <source>
        <strain evidence="2">PruArmRojPasFocal</strain>
    </source>
</reference>